<dbReference type="EMBL" id="QICN01000001">
    <property type="protein sequence ID" value="PXV71023.1"/>
    <property type="molecule type" value="Genomic_DNA"/>
</dbReference>
<dbReference type="InterPro" id="IPR028098">
    <property type="entry name" value="Glyco_trans_4-like_N"/>
</dbReference>
<dbReference type="CDD" id="cd03811">
    <property type="entry name" value="GT4_GT28_WabH-like"/>
    <property type="match status" value="1"/>
</dbReference>
<dbReference type="OrthoDB" id="9055506at2"/>
<dbReference type="PANTHER" id="PTHR12526">
    <property type="entry name" value="GLYCOSYLTRANSFERASE"/>
    <property type="match status" value="1"/>
</dbReference>
<keyword evidence="3" id="KW-1185">Reference proteome</keyword>
<dbReference type="Gene3D" id="3.40.50.2000">
    <property type="entry name" value="Glycogen Phosphorylase B"/>
    <property type="match status" value="2"/>
</dbReference>
<organism evidence="2 3">
    <name type="scientific">Sinimarinibacterium flocculans</name>
    <dbReference type="NCBI Taxonomy" id="985250"/>
    <lineage>
        <taxon>Bacteria</taxon>
        <taxon>Pseudomonadati</taxon>
        <taxon>Pseudomonadota</taxon>
        <taxon>Gammaproteobacteria</taxon>
        <taxon>Nevskiales</taxon>
        <taxon>Nevskiaceae</taxon>
        <taxon>Sinimarinibacterium</taxon>
    </lineage>
</organism>
<dbReference type="SUPFAM" id="SSF53756">
    <property type="entry name" value="UDP-Glycosyltransferase/glycogen phosphorylase"/>
    <property type="match status" value="1"/>
</dbReference>
<accession>A0A318EDX6</accession>
<protein>
    <submittedName>
        <fullName evidence="2">Glycosyltransferase involved in cell wall biosynthesis</fullName>
    </submittedName>
</protein>
<dbReference type="GO" id="GO:0016757">
    <property type="term" value="F:glycosyltransferase activity"/>
    <property type="evidence" value="ECO:0007669"/>
    <property type="project" value="UniProtKB-ARBA"/>
</dbReference>
<dbReference type="PANTHER" id="PTHR12526:SF637">
    <property type="entry name" value="GLYCOSYLTRANSFERASE EPSF-RELATED"/>
    <property type="match status" value="1"/>
</dbReference>
<evidence type="ECO:0000259" key="1">
    <source>
        <dbReference type="Pfam" id="PF13439"/>
    </source>
</evidence>
<evidence type="ECO:0000313" key="2">
    <source>
        <dbReference type="EMBL" id="PXV71023.1"/>
    </source>
</evidence>
<dbReference type="Pfam" id="PF13692">
    <property type="entry name" value="Glyco_trans_1_4"/>
    <property type="match status" value="1"/>
</dbReference>
<reference evidence="2 3" key="1">
    <citation type="submission" date="2018-04" db="EMBL/GenBank/DDBJ databases">
        <title>Genomic Encyclopedia of Type Strains, Phase IV (KMG-IV): sequencing the most valuable type-strain genomes for metagenomic binning, comparative biology and taxonomic classification.</title>
        <authorList>
            <person name="Goeker M."/>
        </authorList>
    </citation>
    <scope>NUCLEOTIDE SEQUENCE [LARGE SCALE GENOMIC DNA]</scope>
    <source>
        <strain evidence="2 3">DSM 104150</strain>
    </source>
</reference>
<dbReference type="Proteomes" id="UP000248330">
    <property type="component" value="Unassembled WGS sequence"/>
</dbReference>
<keyword evidence="2" id="KW-0808">Transferase</keyword>
<dbReference type="Pfam" id="PF13439">
    <property type="entry name" value="Glyco_transf_4"/>
    <property type="match status" value="1"/>
</dbReference>
<comment type="caution">
    <text evidence="2">The sequence shown here is derived from an EMBL/GenBank/DDBJ whole genome shotgun (WGS) entry which is preliminary data.</text>
</comment>
<sequence length="379" mass="40760">MTAPIAIYSSFLRNHARKPSSVSLIQHGIDRWTVELANALADAGAAVDLLIKNDAPVPAAQAILHDGVRQVATGCSRLRSYAALWGYVRRHRPRVLVGGLRHANRQLLQIGSMLPRTPVVLSVHDHLSSVLARSAPDARAAYRRELARYRDADALACVSAGVRDDLLALLPGLPPQRVHVLHNPVRVPDCARPLMTADGRRVILGAGRLSDDKGFDRLIDAFALLAEDPGLQLMLCGEGTPAQRQALQQRARDRGLGERVVFAGHVDDLACRYREAAVFVLSSRTEALPYVLLEAMACGTPVVAFDCPTGPAEILDGGRCGALVADGDVDALARAIRDTLDAPGDAALRRARAAEFAPAQVARRWLTLIDALGERRAAA</sequence>
<proteinExistence type="predicted"/>
<gene>
    <name evidence="2" type="ORF">C8D93_10161</name>
</gene>
<dbReference type="AlphaFoldDB" id="A0A318EDX6"/>
<evidence type="ECO:0000313" key="3">
    <source>
        <dbReference type="Proteomes" id="UP000248330"/>
    </source>
</evidence>
<feature type="domain" description="Glycosyltransferase subfamily 4-like N-terminal" evidence="1">
    <location>
        <begin position="28"/>
        <end position="185"/>
    </location>
</feature>
<name>A0A318EDX6_9GAMM</name>
<dbReference type="RefSeq" id="WP_110263182.1">
    <property type="nucleotide sequence ID" value="NZ_CAWNXA010000001.1"/>
</dbReference>